<sequence length="950" mass="98789" precursor="true">MLFRRFLVALVAAFLALADTTSAQTPGPTSAQLAFLKASTPRVSSFFGASVAIAGDTAVVGAYLEESGGAAYVFVRNGVSWSQQARLTVSNSSAFGVSVAVAGDTVVVGDDEGEGAAYVFVRSGASWSLQARLKASNAATDDSFGTAVAVGGDTVVVSAPGEDGAGTGVNGDQGNNSADDAGAVYVFVRTGTTWSQQAYLKASNAEASGEFGTSTALAGDTLVVGAGLEDSRSRVVNGNQQDNGADEAGAAYVFVRSGVTWGQQAYLKASNADSNDGFGVAVAAAGDTVVIGAPGEESSAMGVNGDQGGNDASLAGAAYVFVRTGTTWSQQAYLKASNTATFNLFGNSVGIAGDRLVVGSAGERSGATDVNGDQGDSGEAFAGAAYAFVRHGTTWSQESYFKASNTDAGDFFGNSVAIATDTVLVGAPFEASSDTRVIGNQYDNSINGAGAAYLFGPRVDTDQDGLPDDWETAFGLDPTSSTGDNGRSGDLDGDGLTNVQQLAVGTHPRGFFTRYLAEGATSSFFDTRLALLNPGSTGATATLSYRRVGAATVAVRVPLPAATRVTVDPNRRFGAATTEFSTKLESDQPFVVDRTMSWGTDAYGAHAETAVAAPSPIWYLAEGATHSGFNLFYLLLNPNAAEAQVRVRYLRPSGVSLEKIYTLPADSRTNIWVDVEEFGGQRLLASTDVSAVFEVLNDQPIIVERAMYLDLPGEMFGAGHESAGVTAPATQWFLAEGATGPFFDLFVLIANPGASDALIEATYLLPDGSTITKPYTVAANSRFNIWVDYEDARLANTALSTTIRAINSVPVVVERAMWWPGNNWYEAHNSPGSTVTGTKWALAEGEVGGARGVDTYILLANTSPTTGTVNVTVLLENGTSAERTFPVPANSRFNVDVRTEFPSTVDKRFGAIVESVGLAPAQIVVERAMYWDALGQRWAAGTNALATKLQ</sequence>
<protein>
    <recommendedName>
        <fullName evidence="8">FG-GAP repeat</fullName>
    </recommendedName>
</protein>
<keyword evidence="3" id="KW-0325">Glycoprotein</keyword>
<proteinExistence type="predicted"/>
<dbReference type="PANTHER" id="PTHR36220">
    <property type="entry name" value="UNNAMED PRODUCT"/>
    <property type="match status" value="1"/>
</dbReference>
<evidence type="ECO:0000256" key="1">
    <source>
        <dbReference type="ARBA" id="ARBA00022729"/>
    </source>
</evidence>
<evidence type="ECO:0000256" key="5">
    <source>
        <dbReference type="SAM" id="SignalP"/>
    </source>
</evidence>
<keyword evidence="1 5" id="KW-0732">Signal</keyword>
<dbReference type="Proteomes" id="UP000076079">
    <property type="component" value="Chromosome"/>
</dbReference>
<evidence type="ECO:0000256" key="2">
    <source>
        <dbReference type="ARBA" id="ARBA00022737"/>
    </source>
</evidence>
<dbReference type="SUPFAM" id="SSF69318">
    <property type="entry name" value="Integrin alpha N-terminal domain"/>
    <property type="match status" value="1"/>
</dbReference>
<dbReference type="SMART" id="SM00191">
    <property type="entry name" value="Int_alpha"/>
    <property type="match status" value="4"/>
</dbReference>
<dbReference type="Gene3D" id="2.130.10.130">
    <property type="entry name" value="Integrin alpha, N-terminal"/>
    <property type="match status" value="4"/>
</dbReference>
<feature type="region of interest" description="Disordered" evidence="4">
    <location>
        <begin position="475"/>
        <end position="494"/>
    </location>
</feature>
<evidence type="ECO:0008006" key="8">
    <source>
        <dbReference type="Google" id="ProtNLM"/>
    </source>
</evidence>
<evidence type="ECO:0000256" key="3">
    <source>
        <dbReference type="ARBA" id="ARBA00023180"/>
    </source>
</evidence>
<keyword evidence="7" id="KW-1185">Reference proteome</keyword>
<accession>A0A143PSP9</accession>
<organism evidence="6 7">
    <name type="scientific">Luteitalea pratensis</name>
    <dbReference type="NCBI Taxonomy" id="1855912"/>
    <lineage>
        <taxon>Bacteria</taxon>
        <taxon>Pseudomonadati</taxon>
        <taxon>Acidobacteriota</taxon>
        <taxon>Vicinamibacteria</taxon>
        <taxon>Vicinamibacterales</taxon>
        <taxon>Vicinamibacteraceae</taxon>
        <taxon>Luteitalea</taxon>
    </lineage>
</organism>
<reference evidence="7" key="2">
    <citation type="submission" date="2016-04" db="EMBL/GenBank/DDBJ databases">
        <title>First Complete Genome Sequence of a Subdivision 6 Acidobacterium.</title>
        <authorList>
            <person name="Huang S."/>
            <person name="Vieira S."/>
            <person name="Bunk B."/>
            <person name="Riedel T."/>
            <person name="Sproeer C."/>
            <person name="Overmann J."/>
        </authorList>
    </citation>
    <scope>NUCLEOTIDE SEQUENCE [LARGE SCALE GENOMIC DNA]</scope>
    <source>
        <strain evidence="7">DSM 100886 HEG_-6_39</strain>
    </source>
</reference>
<keyword evidence="2" id="KW-0677">Repeat</keyword>
<evidence type="ECO:0000256" key="4">
    <source>
        <dbReference type="SAM" id="MobiDB-lite"/>
    </source>
</evidence>
<dbReference type="Gene3D" id="2.60.290.11">
    <property type="entry name" value="TM1070-like"/>
    <property type="match status" value="3"/>
</dbReference>
<dbReference type="KEGG" id="abac:LuPra_04415"/>
<dbReference type="InterPro" id="IPR028994">
    <property type="entry name" value="Integrin_alpha_N"/>
</dbReference>
<dbReference type="InterPro" id="IPR013517">
    <property type="entry name" value="FG-GAP"/>
</dbReference>
<dbReference type="OrthoDB" id="135775at2"/>
<dbReference type="InterPro" id="IPR013519">
    <property type="entry name" value="Int_alpha_beta-p"/>
</dbReference>
<dbReference type="EMBL" id="CP015136">
    <property type="protein sequence ID" value="AMY11168.1"/>
    <property type="molecule type" value="Genomic_DNA"/>
</dbReference>
<dbReference type="AlphaFoldDB" id="A0A143PSP9"/>
<dbReference type="STRING" id="1855912.LuPra_04415"/>
<gene>
    <name evidence="6" type="ORF">LuPra_04415</name>
</gene>
<dbReference type="Pfam" id="PF14312">
    <property type="entry name" value="FG-GAP_2"/>
    <property type="match status" value="7"/>
</dbReference>
<dbReference type="RefSeq" id="WP_110172741.1">
    <property type="nucleotide sequence ID" value="NZ_CP015136.1"/>
</dbReference>
<evidence type="ECO:0000313" key="7">
    <source>
        <dbReference type="Proteomes" id="UP000076079"/>
    </source>
</evidence>
<dbReference type="InterPro" id="IPR036698">
    <property type="entry name" value="TM1070-like_sf"/>
</dbReference>
<dbReference type="PANTHER" id="PTHR36220:SF1">
    <property type="entry name" value="GAMMA TUBULIN COMPLEX COMPONENT C-TERMINAL DOMAIN-CONTAINING PROTEIN"/>
    <property type="match status" value="1"/>
</dbReference>
<evidence type="ECO:0000313" key="6">
    <source>
        <dbReference type="EMBL" id="AMY11168.1"/>
    </source>
</evidence>
<feature type="chain" id="PRO_5007511890" description="FG-GAP repeat" evidence="5">
    <location>
        <begin position="24"/>
        <end position="950"/>
    </location>
</feature>
<name>A0A143PSP9_LUTPR</name>
<feature type="signal peptide" evidence="5">
    <location>
        <begin position="1"/>
        <end position="23"/>
    </location>
</feature>
<reference evidence="6 7" key="1">
    <citation type="journal article" date="2016" name="Genome Announc.">
        <title>First Complete Genome Sequence of a Subdivision 6 Acidobacterium Strain.</title>
        <authorList>
            <person name="Huang S."/>
            <person name="Vieira S."/>
            <person name="Bunk B."/>
            <person name="Riedel T."/>
            <person name="Sproer C."/>
            <person name="Overmann J."/>
        </authorList>
    </citation>
    <scope>NUCLEOTIDE SEQUENCE [LARGE SCALE GENOMIC DNA]</scope>
    <source>
        <strain evidence="7">DSM 100886 HEG_-6_39</strain>
    </source>
</reference>